<accession>A0ABZ0TK33</accession>
<dbReference type="InterPro" id="IPR034660">
    <property type="entry name" value="DinB/YfiT-like"/>
</dbReference>
<name>A0ABZ0TK33_9SPHI</name>
<evidence type="ECO:0000259" key="1">
    <source>
        <dbReference type="Pfam" id="PF12867"/>
    </source>
</evidence>
<keyword evidence="3" id="KW-1185">Reference proteome</keyword>
<dbReference type="SUPFAM" id="SSF109854">
    <property type="entry name" value="DinB/YfiT-like putative metalloenzymes"/>
    <property type="match status" value="1"/>
</dbReference>
<dbReference type="RefSeq" id="WP_321562671.1">
    <property type="nucleotide sequence ID" value="NZ_CP139558.1"/>
</dbReference>
<sequence>MSINTEYKGIVAAFDIYRQQLDIIPDEIFAETPAEDCWSCAEVYSHVMKTTFGSFIAMERCAHKNCPPTTKGLTICGHFVLTFGCFPPWKIKAPEGMTAEKISKEDARNLIIKCRQRVEVVQPLMASSPADIRYKHPHLGMLNAKQWFRFTRIHLQRHLKQLEEIKKKLHS</sequence>
<dbReference type="Gene3D" id="1.20.120.450">
    <property type="entry name" value="dinb family like domain"/>
    <property type="match status" value="1"/>
</dbReference>
<dbReference type="Pfam" id="PF12867">
    <property type="entry name" value="DinB_2"/>
    <property type="match status" value="1"/>
</dbReference>
<organism evidence="2 3">
    <name type="scientific">Mucilaginibacter sabulilitoris</name>
    <dbReference type="NCBI Taxonomy" id="1173583"/>
    <lineage>
        <taxon>Bacteria</taxon>
        <taxon>Pseudomonadati</taxon>
        <taxon>Bacteroidota</taxon>
        <taxon>Sphingobacteriia</taxon>
        <taxon>Sphingobacteriales</taxon>
        <taxon>Sphingobacteriaceae</taxon>
        <taxon>Mucilaginibacter</taxon>
    </lineage>
</organism>
<dbReference type="EMBL" id="CP139558">
    <property type="protein sequence ID" value="WPU93536.1"/>
    <property type="molecule type" value="Genomic_DNA"/>
</dbReference>
<gene>
    <name evidence="2" type="ORF">SNE25_29910</name>
</gene>
<dbReference type="Proteomes" id="UP001324380">
    <property type="component" value="Chromosome"/>
</dbReference>
<proteinExistence type="predicted"/>
<evidence type="ECO:0000313" key="2">
    <source>
        <dbReference type="EMBL" id="WPU93536.1"/>
    </source>
</evidence>
<protein>
    <submittedName>
        <fullName evidence="2">DinB family protein</fullName>
    </submittedName>
</protein>
<reference evidence="2 3" key="1">
    <citation type="submission" date="2023-11" db="EMBL/GenBank/DDBJ databases">
        <title>Analysis of the Genomes of Mucilaginibacter gossypii cycad 4 and M. sabulilitoris SNA2: microbes with the potential for plant growth promotion.</title>
        <authorList>
            <person name="Hirsch A.M."/>
            <person name="Humm E."/>
            <person name="Rubbi M."/>
            <person name="Del Vecchio G."/>
            <person name="Ha S.M."/>
            <person name="Pellegrini M."/>
            <person name="Gunsalus R.P."/>
        </authorList>
    </citation>
    <scope>NUCLEOTIDE SEQUENCE [LARGE SCALE GENOMIC DNA]</scope>
    <source>
        <strain evidence="2 3">SNA2</strain>
    </source>
</reference>
<evidence type="ECO:0000313" key="3">
    <source>
        <dbReference type="Proteomes" id="UP001324380"/>
    </source>
</evidence>
<dbReference type="InterPro" id="IPR024775">
    <property type="entry name" value="DinB-like"/>
</dbReference>
<feature type="domain" description="DinB-like" evidence="1">
    <location>
        <begin position="16"/>
        <end position="162"/>
    </location>
</feature>